<name>A0A9W6HZL3_9ACTN</name>
<keyword evidence="1" id="KW-1133">Transmembrane helix</keyword>
<dbReference type="RefSeq" id="WP_271217742.1">
    <property type="nucleotide sequence ID" value="NZ_BAAAVD010000004.1"/>
</dbReference>
<feature type="transmembrane region" description="Helical" evidence="1">
    <location>
        <begin position="72"/>
        <end position="92"/>
    </location>
</feature>
<reference evidence="2" key="1">
    <citation type="journal article" date="2014" name="Int. J. Syst. Evol. Microbiol.">
        <title>Complete genome sequence of Corynebacterium casei LMG S-19264T (=DSM 44701T), isolated from a smear-ripened cheese.</title>
        <authorList>
            <consortium name="US DOE Joint Genome Institute (JGI-PGF)"/>
            <person name="Walter F."/>
            <person name="Albersmeier A."/>
            <person name="Kalinowski J."/>
            <person name="Ruckert C."/>
        </authorList>
    </citation>
    <scope>NUCLEOTIDE SEQUENCE</scope>
    <source>
        <strain evidence="2">VKM Ac-2007</strain>
    </source>
</reference>
<accession>A0A9W6HZL3</accession>
<keyword evidence="1" id="KW-0812">Transmembrane</keyword>
<feature type="transmembrane region" description="Helical" evidence="1">
    <location>
        <begin position="112"/>
        <end position="133"/>
    </location>
</feature>
<proteinExistence type="predicted"/>
<feature type="transmembrane region" description="Helical" evidence="1">
    <location>
        <begin position="140"/>
        <end position="162"/>
    </location>
</feature>
<keyword evidence="3" id="KW-1185">Reference proteome</keyword>
<dbReference type="Proteomes" id="UP001143474">
    <property type="component" value="Unassembled WGS sequence"/>
</dbReference>
<protein>
    <submittedName>
        <fullName evidence="2">Uncharacterized protein</fullName>
    </submittedName>
</protein>
<gene>
    <name evidence="2" type="ORF">GCM10017600_26930</name>
</gene>
<comment type="caution">
    <text evidence="2">The sequence shown here is derived from an EMBL/GenBank/DDBJ whole genome shotgun (WGS) entry which is preliminary data.</text>
</comment>
<feature type="transmembrane region" description="Helical" evidence="1">
    <location>
        <begin position="168"/>
        <end position="187"/>
    </location>
</feature>
<evidence type="ECO:0000313" key="3">
    <source>
        <dbReference type="Proteomes" id="UP001143474"/>
    </source>
</evidence>
<dbReference type="AlphaFoldDB" id="A0A9W6HZL3"/>
<organism evidence="2 3">
    <name type="scientific">Streptosporangium carneum</name>
    <dbReference type="NCBI Taxonomy" id="47481"/>
    <lineage>
        <taxon>Bacteria</taxon>
        <taxon>Bacillati</taxon>
        <taxon>Actinomycetota</taxon>
        <taxon>Actinomycetes</taxon>
        <taxon>Streptosporangiales</taxon>
        <taxon>Streptosporangiaceae</taxon>
        <taxon>Streptosporangium</taxon>
    </lineage>
</organism>
<dbReference type="EMBL" id="BSEV01000004">
    <property type="protein sequence ID" value="GLK09287.1"/>
    <property type="molecule type" value="Genomic_DNA"/>
</dbReference>
<reference evidence="2" key="2">
    <citation type="submission" date="2023-01" db="EMBL/GenBank/DDBJ databases">
        <authorList>
            <person name="Sun Q."/>
            <person name="Evtushenko L."/>
        </authorList>
    </citation>
    <scope>NUCLEOTIDE SEQUENCE</scope>
    <source>
        <strain evidence="2">VKM Ac-2007</strain>
    </source>
</reference>
<evidence type="ECO:0000256" key="1">
    <source>
        <dbReference type="SAM" id="Phobius"/>
    </source>
</evidence>
<evidence type="ECO:0000313" key="2">
    <source>
        <dbReference type="EMBL" id="GLK09287.1"/>
    </source>
</evidence>
<sequence>MLKDSADLRRVGSGLLLIIAPLPDVVATALPSVAYGEGGAVTQTASVLYQAGDLLTALAIIGLLHTMGSAGVFWRVAGWLTAAANVVASVLPLVADTGLYKAPGESRLPLDYAFVLSMFLAGTGLLLVLIGVWRAGFGHGALPLLIVAGWVLPIAVPLLIVTSPAAPLWLPPMLTALALAWLGVKILRTSREKWDSY</sequence>
<feature type="transmembrane region" description="Helical" evidence="1">
    <location>
        <begin position="12"/>
        <end position="35"/>
    </location>
</feature>
<keyword evidence="1" id="KW-0472">Membrane</keyword>